<gene>
    <name evidence="1" type="ORF">LCGC14_1113880</name>
</gene>
<sequence>MALVRYGGGIVQMSGSIAGDTFARNRFGNYSRARTKPVNPNTARQVAVRAALAELTVRWAQTLTAVQRTAWNTYGGNVAMKNKLGETVYLTGFNHYIRSNSIRTRHILGAIDVGPALMELPAQDPGFSITISEATQIITVAFNDTFAWASEDDAYLAVYQGQPQNAQRNFFGGPWRYLAIFSGSVGVPLTSPQTKSAEIPVAEGQRVWVYARILRADGRLSERFRADTFCTA</sequence>
<evidence type="ECO:0000313" key="1">
    <source>
        <dbReference type="EMBL" id="KKN02820.1"/>
    </source>
</evidence>
<reference evidence="1" key="1">
    <citation type="journal article" date="2015" name="Nature">
        <title>Complex archaea that bridge the gap between prokaryotes and eukaryotes.</title>
        <authorList>
            <person name="Spang A."/>
            <person name="Saw J.H."/>
            <person name="Jorgensen S.L."/>
            <person name="Zaremba-Niedzwiedzka K."/>
            <person name="Martijn J."/>
            <person name="Lind A.E."/>
            <person name="van Eijk R."/>
            <person name="Schleper C."/>
            <person name="Guy L."/>
            <person name="Ettema T.J."/>
        </authorList>
    </citation>
    <scope>NUCLEOTIDE SEQUENCE</scope>
</reference>
<dbReference type="EMBL" id="LAZR01005104">
    <property type="protein sequence ID" value="KKN02820.1"/>
    <property type="molecule type" value="Genomic_DNA"/>
</dbReference>
<accession>A0A0F9M608</accession>
<comment type="caution">
    <text evidence="1">The sequence shown here is derived from an EMBL/GenBank/DDBJ whole genome shotgun (WGS) entry which is preliminary data.</text>
</comment>
<name>A0A0F9M608_9ZZZZ</name>
<protein>
    <submittedName>
        <fullName evidence="1">Uncharacterized protein</fullName>
    </submittedName>
</protein>
<dbReference type="AlphaFoldDB" id="A0A0F9M608"/>
<organism evidence="1">
    <name type="scientific">marine sediment metagenome</name>
    <dbReference type="NCBI Taxonomy" id="412755"/>
    <lineage>
        <taxon>unclassified sequences</taxon>
        <taxon>metagenomes</taxon>
        <taxon>ecological metagenomes</taxon>
    </lineage>
</organism>
<proteinExistence type="predicted"/>